<comment type="caution">
    <text evidence="2">The sequence shown here is derived from an EMBL/GenBank/DDBJ whole genome shotgun (WGS) entry which is preliminary data.</text>
</comment>
<dbReference type="EMBL" id="JAWJBA010000009">
    <property type="protein sequence ID" value="MDV2686458.1"/>
    <property type="molecule type" value="Genomic_DNA"/>
</dbReference>
<keyword evidence="1" id="KW-0812">Transmembrane</keyword>
<evidence type="ECO:0000256" key="1">
    <source>
        <dbReference type="SAM" id="Phobius"/>
    </source>
</evidence>
<dbReference type="Proteomes" id="UP001287282">
    <property type="component" value="Unassembled WGS sequence"/>
</dbReference>
<feature type="transmembrane region" description="Helical" evidence="1">
    <location>
        <begin position="126"/>
        <end position="148"/>
    </location>
</feature>
<protein>
    <submittedName>
        <fullName evidence="2">DUF6773 family protein</fullName>
    </submittedName>
</protein>
<dbReference type="Pfam" id="PF20563">
    <property type="entry name" value="DUF6773"/>
    <property type="match status" value="1"/>
</dbReference>
<feature type="transmembrane region" description="Helical" evidence="1">
    <location>
        <begin position="24"/>
        <end position="43"/>
    </location>
</feature>
<organism evidence="2 3">
    <name type="scientific">Alkalihalophilus lindianensis</name>
    <dbReference type="NCBI Taxonomy" id="1630542"/>
    <lineage>
        <taxon>Bacteria</taxon>
        <taxon>Bacillati</taxon>
        <taxon>Bacillota</taxon>
        <taxon>Bacilli</taxon>
        <taxon>Bacillales</taxon>
        <taxon>Bacillaceae</taxon>
        <taxon>Alkalihalophilus</taxon>
    </lineage>
</organism>
<feature type="transmembrane region" description="Helical" evidence="1">
    <location>
        <begin position="94"/>
        <end position="114"/>
    </location>
</feature>
<keyword evidence="1" id="KW-1133">Transmembrane helix</keyword>
<evidence type="ECO:0000313" key="3">
    <source>
        <dbReference type="Proteomes" id="UP001287282"/>
    </source>
</evidence>
<name>A0ABU3XF42_9BACI</name>
<reference evidence="2 3" key="1">
    <citation type="submission" date="2023-10" db="EMBL/GenBank/DDBJ databases">
        <title>Screening of Alkalihalobacillus lindianensis BZ-TG-R113 and Its Alleviation of Salt Stress on Rapeseed Growth.</title>
        <authorList>
            <person name="Zhao B."/>
            <person name="Guo T."/>
        </authorList>
    </citation>
    <scope>NUCLEOTIDE SEQUENCE [LARGE SCALE GENOMIC DNA]</scope>
    <source>
        <strain evidence="2 3">BZ-TG-R113</strain>
    </source>
</reference>
<evidence type="ECO:0000313" key="2">
    <source>
        <dbReference type="EMBL" id="MDV2686458.1"/>
    </source>
</evidence>
<dbReference type="RefSeq" id="WP_317123617.1">
    <property type="nucleotide sequence ID" value="NZ_JAWJBA010000009.1"/>
</dbReference>
<gene>
    <name evidence="2" type="ORF">RYX56_18985</name>
</gene>
<dbReference type="InterPro" id="IPR046664">
    <property type="entry name" value="DUF6773"/>
</dbReference>
<keyword evidence="1" id="KW-0472">Membrane</keyword>
<feature type="transmembrane region" description="Helical" evidence="1">
    <location>
        <begin position="49"/>
        <end position="66"/>
    </location>
</feature>
<accession>A0ABU3XF42</accession>
<keyword evidence="3" id="KW-1185">Reference proteome</keyword>
<proteinExistence type="predicted"/>
<sequence>MALWKKKPVDERVTNMQNKIYREIYHLVMLIALVSVVVKFMTIEVTMQVVLTEFLILLGASIYYLVRATTLGIYSDEVELHDTHSKMKRSKKNFYGGLAFGVIFALIFATNSAINYAEGTQQAINYFALVFGVSLIIYAPFFILFIWVTHTAAKKKSDQINQQQLDEDEGK</sequence>